<evidence type="ECO:0000313" key="3">
    <source>
        <dbReference type="Proteomes" id="UP001286456"/>
    </source>
</evidence>
<accession>A0AAE0I836</accession>
<reference evidence="2" key="1">
    <citation type="journal article" date="2023" name="Mol. Phylogenet. Evol.">
        <title>Genome-scale phylogeny and comparative genomics of the fungal order Sordariales.</title>
        <authorList>
            <person name="Hensen N."/>
            <person name="Bonometti L."/>
            <person name="Westerberg I."/>
            <person name="Brannstrom I.O."/>
            <person name="Guillou S."/>
            <person name="Cros-Aarteil S."/>
            <person name="Calhoun S."/>
            <person name="Haridas S."/>
            <person name="Kuo A."/>
            <person name="Mondo S."/>
            <person name="Pangilinan J."/>
            <person name="Riley R."/>
            <person name="LaButti K."/>
            <person name="Andreopoulos B."/>
            <person name="Lipzen A."/>
            <person name="Chen C."/>
            <person name="Yan M."/>
            <person name="Daum C."/>
            <person name="Ng V."/>
            <person name="Clum A."/>
            <person name="Steindorff A."/>
            <person name="Ohm R.A."/>
            <person name="Martin F."/>
            <person name="Silar P."/>
            <person name="Natvig D.O."/>
            <person name="Lalanne C."/>
            <person name="Gautier V."/>
            <person name="Ament-Velasquez S.L."/>
            <person name="Kruys A."/>
            <person name="Hutchinson M.I."/>
            <person name="Powell A.J."/>
            <person name="Barry K."/>
            <person name="Miller A.N."/>
            <person name="Grigoriev I.V."/>
            <person name="Debuchy R."/>
            <person name="Gladieux P."/>
            <person name="Hiltunen Thoren M."/>
            <person name="Johannesson H."/>
        </authorList>
    </citation>
    <scope>NUCLEOTIDE SEQUENCE</scope>
    <source>
        <strain evidence="2">SMH4131-1</strain>
    </source>
</reference>
<reference evidence="2" key="2">
    <citation type="submission" date="2023-06" db="EMBL/GenBank/DDBJ databases">
        <authorList>
            <consortium name="Lawrence Berkeley National Laboratory"/>
            <person name="Haridas S."/>
            <person name="Hensen N."/>
            <person name="Bonometti L."/>
            <person name="Westerberg I."/>
            <person name="Brannstrom I.O."/>
            <person name="Guillou S."/>
            <person name="Cros-Aarteil S."/>
            <person name="Calhoun S."/>
            <person name="Kuo A."/>
            <person name="Mondo S."/>
            <person name="Pangilinan J."/>
            <person name="Riley R."/>
            <person name="Labutti K."/>
            <person name="Andreopoulos B."/>
            <person name="Lipzen A."/>
            <person name="Chen C."/>
            <person name="Yanf M."/>
            <person name="Daum C."/>
            <person name="Ng V."/>
            <person name="Clum A."/>
            <person name="Steindorff A."/>
            <person name="Ohm R."/>
            <person name="Martin F."/>
            <person name="Silar P."/>
            <person name="Natvig D."/>
            <person name="Lalanne C."/>
            <person name="Gautier V."/>
            <person name="Ament-Velasquez S.L."/>
            <person name="Kruys A."/>
            <person name="Hutchinson M.I."/>
            <person name="Powell A.J."/>
            <person name="Barry K."/>
            <person name="Miller A.N."/>
            <person name="Grigoriev I.V."/>
            <person name="Debuchy R."/>
            <person name="Gladieux P."/>
            <person name="Thoren M.H."/>
            <person name="Johannesson H."/>
        </authorList>
    </citation>
    <scope>NUCLEOTIDE SEQUENCE</scope>
    <source>
        <strain evidence="2">SMH4131-1</strain>
    </source>
</reference>
<proteinExistence type="predicted"/>
<name>A0AAE0I836_9PEZI</name>
<feature type="domain" description="Retrovirus-related Pol polyprotein from transposon TNT 1-94-like beta-barrel" evidence="1">
    <location>
        <begin position="14"/>
        <end position="94"/>
    </location>
</feature>
<dbReference type="PANTHER" id="PTHR40628:SF1">
    <property type="entry name" value="CHROMO DOMAIN-CONTAINING PROTEIN"/>
    <property type="match status" value="1"/>
</dbReference>
<evidence type="ECO:0000313" key="2">
    <source>
        <dbReference type="EMBL" id="KAK3320245.1"/>
    </source>
</evidence>
<comment type="caution">
    <text evidence="2">The sequence shown here is derived from an EMBL/GenBank/DDBJ whole genome shotgun (WGS) entry which is preliminary data.</text>
</comment>
<dbReference type="Proteomes" id="UP001286456">
    <property type="component" value="Unassembled WGS sequence"/>
</dbReference>
<sequence length="313" mass="35010">MSRPGPSQGICPDWILSTTSDVHIVRDRASFIQYTPFKTFSTTKLEGGGRREAIAVGTVEIQVKRAPKKCGDRSRRVLRLHNVLHVPDARCNVIGGLATLDYPHLEIGARGDGSDARIRDSHNVRLAYFVKNQHNLLALRLSSPPIGPHLGPSSLAKAPGPVYVIHALWTQSERQRFAGTLQQDPNHGLHANNVQASQRYTAKETSWLRKNYGGEFKFLRIHGLKIHKEADREEGRAIVRVMMQGDDPDSDEEMASNFFTGEEMTFMEHGWGDARTFMTSLRLSLDDDEDCETAQTVLLVLMAAADKKRGWRG</sequence>
<dbReference type="AlphaFoldDB" id="A0AAE0I836"/>
<gene>
    <name evidence="2" type="ORF">B0T19DRAFT_284514</name>
</gene>
<dbReference type="EMBL" id="JAUEPO010000006">
    <property type="protein sequence ID" value="KAK3320245.1"/>
    <property type="molecule type" value="Genomic_DNA"/>
</dbReference>
<keyword evidence="3" id="KW-1185">Reference proteome</keyword>
<organism evidence="2 3">
    <name type="scientific">Cercophora scortea</name>
    <dbReference type="NCBI Taxonomy" id="314031"/>
    <lineage>
        <taxon>Eukaryota</taxon>
        <taxon>Fungi</taxon>
        <taxon>Dikarya</taxon>
        <taxon>Ascomycota</taxon>
        <taxon>Pezizomycotina</taxon>
        <taxon>Sordariomycetes</taxon>
        <taxon>Sordariomycetidae</taxon>
        <taxon>Sordariales</taxon>
        <taxon>Lasiosphaeriaceae</taxon>
        <taxon>Cercophora</taxon>
    </lineage>
</organism>
<dbReference type="InterPro" id="IPR054722">
    <property type="entry name" value="PolX-like_BBD"/>
</dbReference>
<evidence type="ECO:0000259" key="1">
    <source>
        <dbReference type="Pfam" id="PF22936"/>
    </source>
</evidence>
<protein>
    <recommendedName>
        <fullName evidence="1">Retrovirus-related Pol polyprotein from transposon TNT 1-94-like beta-barrel domain-containing protein</fullName>
    </recommendedName>
</protein>
<dbReference type="PANTHER" id="PTHR40628">
    <property type="entry name" value="CHROMO DOMAIN-CONTAINING PROTEIN"/>
    <property type="match status" value="1"/>
</dbReference>
<dbReference type="Pfam" id="PF22936">
    <property type="entry name" value="Pol_BBD"/>
    <property type="match status" value="1"/>
</dbReference>